<name>A0A484M6W9_9ASTE</name>
<reference evidence="1 2" key="1">
    <citation type="submission" date="2018-04" db="EMBL/GenBank/DDBJ databases">
        <authorList>
            <person name="Vogel A."/>
        </authorList>
    </citation>
    <scope>NUCLEOTIDE SEQUENCE [LARGE SCALE GENOMIC DNA]</scope>
</reference>
<accession>A0A484M6W9</accession>
<evidence type="ECO:0000313" key="2">
    <source>
        <dbReference type="Proteomes" id="UP000595140"/>
    </source>
</evidence>
<keyword evidence="2" id="KW-1185">Reference proteome</keyword>
<protein>
    <submittedName>
        <fullName evidence="1">Uncharacterized protein</fullName>
    </submittedName>
</protein>
<dbReference type="AlphaFoldDB" id="A0A484M6W9"/>
<evidence type="ECO:0000313" key="1">
    <source>
        <dbReference type="EMBL" id="VFQ84084.1"/>
    </source>
</evidence>
<sequence length="86" mass="9094">MMIARRLLFASGKNSARAAYSAITRAQSRVAPPNPGPNTEHSEHVVVASSRPSLYEIFAGKKAGAGPVESSGKLLHMLTLESPSSF</sequence>
<dbReference type="Proteomes" id="UP000595140">
    <property type="component" value="Unassembled WGS sequence"/>
</dbReference>
<gene>
    <name evidence="1" type="ORF">CCAM_LOCUS25860</name>
</gene>
<proteinExistence type="predicted"/>
<organism evidence="1 2">
    <name type="scientific">Cuscuta campestris</name>
    <dbReference type="NCBI Taxonomy" id="132261"/>
    <lineage>
        <taxon>Eukaryota</taxon>
        <taxon>Viridiplantae</taxon>
        <taxon>Streptophyta</taxon>
        <taxon>Embryophyta</taxon>
        <taxon>Tracheophyta</taxon>
        <taxon>Spermatophyta</taxon>
        <taxon>Magnoliopsida</taxon>
        <taxon>eudicotyledons</taxon>
        <taxon>Gunneridae</taxon>
        <taxon>Pentapetalae</taxon>
        <taxon>asterids</taxon>
        <taxon>lamiids</taxon>
        <taxon>Solanales</taxon>
        <taxon>Convolvulaceae</taxon>
        <taxon>Cuscuteae</taxon>
        <taxon>Cuscuta</taxon>
        <taxon>Cuscuta subgen. Grammica</taxon>
        <taxon>Cuscuta sect. Cleistogrammica</taxon>
    </lineage>
</organism>
<dbReference type="EMBL" id="OOIL02002698">
    <property type="protein sequence ID" value="VFQ84084.1"/>
    <property type="molecule type" value="Genomic_DNA"/>
</dbReference>